<dbReference type="OrthoDB" id="965767at2"/>
<reference evidence="1 2" key="1">
    <citation type="submission" date="2019-01" db="EMBL/GenBank/DDBJ databases">
        <title>Cytophagaceae bacterium strain CAR-16.</title>
        <authorList>
            <person name="Chen W.-M."/>
        </authorList>
    </citation>
    <scope>NUCLEOTIDE SEQUENCE [LARGE SCALE GENOMIC DNA]</scope>
    <source>
        <strain evidence="1 2">CAR-16</strain>
    </source>
</reference>
<proteinExistence type="predicted"/>
<keyword evidence="2" id="KW-1185">Reference proteome</keyword>
<evidence type="ECO:0000313" key="1">
    <source>
        <dbReference type="EMBL" id="RXK49895.1"/>
    </source>
</evidence>
<sequence>MNPTLPASLNFLRSELPSHWLGLGVIQLPKRNFFQSIGDYFAEKSGKQRISFVVVSEDSLKTLHYQGSSLLSTDVLDIHNLDHFYFSEGNTSDGLVSLFNCEASLIVSKSKKGDLKLKDYFFRIMPVLLGENAEPIRKIEEIQWAQQSKKNIAEVLKHWPDRIKARKDAEEAAEKARLAQEAHIS</sequence>
<dbReference type="Proteomes" id="UP000289455">
    <property type="component" value="Unassembled WGS sequence"/>
</dbReference>
<gene>
    <name evidence="1" type="ORF">ESB04_06905</name>
</gene>
<dbReference type="RefSeq" id="WP_129026992.1">
    <property type="nucleotide sequence ID" value="NZ_SDHY01000003.1"/>
</dbReference>
<protein>
    <submittedName>
        <fullName evidence="1">Uncharacterized protein</fullName>
    </submittedName>
</protein>
<accession>A0A4Q1C0G6</accession>
<evidence type="ECO:0000313" key="2">
    <source>
        <dbReference type="Proteomes" id="UP000289455"/>
    </source>
</evidence>
<dbReference type="AlphaFoldDB" id="A0A4Q1C0G6"/>
<dbReference type="EMBL" id="SDHY01000003">
    <property type="protein sequence ID" value="RXK49895.1"/>
    <property type="molecule type" value="Genomic_DNA"/>
</dbReference>
<comment type="caution">
    <text evidence="1">The sequence shown here is derived from an EMBL/GenBank/DDBJ whole genome shotgun (WGS) entry which is preliminary data.</text>
</comment>
<name>A0A4Q1C0G6_9BACT</name>
<organism evidence="1 2">
    <name type="scientific">Aquirufa rosea</name>
    <dbReference type="NCBI Taxonomy" id="2509241"/>
    <lineage>
        <taxon>Bacteria</taxon>
        <taxon>Pseudomonadati</taxon>
        <taxon>Bacteroidota</taxon>
        <taxon>Cytophagia</taxon>
        <taxon>Cytophagales</taxon>
        <taxon>Flectobacillaceae</taxon>
        <taxon>Aquirufa</taxon>
    </lineage>
</organism>